<feature type="compositionally biased region" description="Pro residues" evidence="1">
    <location>
        <begin position="15"/>
        <end position="33"/>
    </location>
</feature>
<reference evidence="2 3" key="1">
    <citation type="journal article" date="2012" name="Genome Biol.">
        <title>Genome and low-iron response of an oceanic diatom adapted to chronic iron limitation.</title>
        <authorList>
            <person name="Lommer M."/>
            <person name="Specht M."/>
            <person name="Roy A.S."/>
            <person name="Kraemer L."/>
            <person name="Andreson R."/>
            <person name="Gutowska M.A."/>
            <person name="Wolf J."/>
            <person name="Bergner S.V."/>
            <person name="Schilhabel M.B."/>
            <person name="Klostermeier U.C."/>
            <person name="Beiko R.G."/>
            <person name="Rosenstiel P."/>
            <person name="Hippler M."/>
            <person name="Laroche J."/>
        </authorList>
    </citation>
    <scope>NUCLEOTIDE SEQUENCE [LARGE SCALE GENOMIC DNA]</scope>
    <source>
        <strain evidence="2 3">CCMP1005</strain>
    </source>
</reference>
<dbReference type="eggNOG" id="KOG3569">
    <property type="taxonomic scope" value="Eukaryota"/>
</dbReference>
<dbReference type="OrthoDB" id="74314at2759"/>
<feature type="region of interest" description="Disordered" evidence="1">
    <location>
        <begin position="179"/>
        <end position="360"/>
    </location>
</feature>
<organism evidence="2 3">
    <name type="scientific">Thalassiosira oceanica</name>
    <name type="common">Marine diatom</name>
    <dbReference type="NCBI Taxonomy" id="159749"/>
    <lineage>
        <taxon>Eukaryota</taxon>
        <taxon>Sar</taxon>
        <taxon>Stramenopiles</taxon>
        <taxon>Ochrophyta</taxon>
        <taxon>Bacillariophyta</taxon>
        <taxon>Coscinodiscophyceae</taxon>
        <taxon>Thalassiosirophycidae</taxon>
        <taxon>Thalassiosirales</taxon>
        <taxon>Thalassiosiraceae</taxon>
        <taxon>Thalassiosira</taxon>
    </lineage>
</organism>
<dbReference type="AlphaFoldDB" id="K0T2J8"/>
<evidence type="ECO:0000313" key="3">
    <source>
        <dbReference type="Proteomes" id="UP000266841"/>
    </source>
</evidence>
<feature type="compositionally biased region" description="Basic and acidic residues" evidence="1">
    <location>
        <begin position="756"/>
        <end position="776"/>
    </location>
</feature>
<feature type="region of interest" description="Disordered" evidence="1">
    <location>
        <begin position="1"/>
        <end position="101"/>
    </location>
</feature>
<feature type="compositionally biased region" description="Basic and acidic residues" evidence="1">
    <location>
        <begin position="245"/>
        <end position="256"/>
    </location>
</feature>
<feature type="non-terminal residue" evidence="2">
    <location>
        <position position="840"/>
    </location>
</feature>
<evidence type="ECO:0000256" key="1">
    <source>
        <dbReference type="SAM" id="MobiDB-lite"/>
    </source>
</evidence>
<feature type="region of interest" description="Disordered" evidence="1">
    <location>
        <begin position="693"/>
        <end position="840"/>
    </location>
</feature>
<feature type="compositionally biased region" description="Basic and acidic residues" evidence="1">
    <location>
        <begin position="795"/>
        <end position="807"/>
    </location>
</feature>
<name>K0T2J8_THAOC</name>
<protein>
    <submittedName>
        <fullName evidence="2">Uncharacterized protein</fullName>
    </submittedName>
</protein>
<feature type="compositionally biased region" description="Basic and acidic residues" evidence="1">
    <location>
        <begin position="825"/>
        <end position="840"/>
    </location>
</feature>
<feature type="compositionally biased region" description="Low complexity" evidence="1">
    <location>
        <begin position="56"/>
        <end position="65"/>
    </location>
</feature>
<feature type="region of interest" description="Disordered" evidence="1">
    <location>
        <begin position="530"/>
        <end position="569"/>
    </location>
</feature>
<accession>K0T2J8</accession>
<feature type="compositionally biased region" description="Basic and acidic residues" evidence="1">
    <location>
        <begin position="733"/>
        <end position="743"/>
    </location>
</feature>
<feature type="compositionally biased region" description="Pro residues" evidence="1">
    <location>
        <begin position="42"/>
        <end position="55"/>
    </location>
</feature>
<gene>
    <name evidence="2" type="ORF">THAOC_14611</name>
</gene>
<evidence type="ECO:0000313" key="2">
    <source>
        <dbReference type="EMBL" id="EJK64637.1"/>
    </source>
</evidence>
<feature type="compositionally biased region" description="Basic and acidic residues" evidence="1">
    <location>
        <begin position="693"/>
        <end position="709"/>
    </location>
</feature>
<dbReference type="Proteomes" id="UP000266841">
    <property type="component" value="Unassembled WGS sequence"/>
</dbReference>
<dbReference type="EMBL" id="AGNL01017050">
    <property type="protein sequence ID" value="EJK64637.1"/>
    <property type="molecule type" value="Genomic_DNA"/>
</dbReference>
<comment type="caution">
    <text evidence="2">The sequence shown here is derived from an EMBL/GenBank/DDBJ whole genome shotgun (WGS) entry which is preliminary data.</text>
</comment>
<keyword evidence="3" id="KW-1185">Reference proteome</keyword>
<feature type="compositionally biased region" description="Acidic residues" evidence="1">
    <location>
        <begin position="547"/>
        <end position="559"/>
    </location>
</feature>
<proteinExistence type="predicted"/>
<sequence length="840" mass="88139">MMEATDEDVAALFGQPPPPPRQQVQPPPVPGQAPAPYGQHPAAPPQQQPAAPPQPQQHAATAGGPTNPPSLYDALLDVPHPSRSSSRIRLVYPPSDGTGRDVLSVLPLQTLAGEFGDEDGDGPAATGAVKVARFAFPKYEDGTNADESRAMGGLVQRLGLDGDNSNLLTRHDAYLGPAYSLAGRDGRQAAGQPPPAGRDGGARPRPALPAAGAGGGGEEGRRTAVPAGPRPDHEEPRRARAVRQPPEDARGREPEGRPAAGGGRGGRRGRQGRRREEEVPPRTVPAARGRREGGHGGPHRAGTGRRAGEGVCPVQAADPDGPAGRDGERHVRRSGRGQGARRPEVTAAPLGPPVGVPDHTHVVRPRETERLRLRSRGHGRSGPRAPPAVVRAGASPGLKGLLSSPGPYLVGVVAGTGSNFVDLRSVPDIGPVVLFNLDGPAEPYFHGIPDAHRRCPDLTRPSPSELDGTTGRVVSSADVLAQDLGEVMRSDRKAFWQGAVQEKLGAAAAKTKKAASAAYKKGIKYLKSRAAGQSRDEAAPSPKQGGDEDDGGNAGEEGDGGGNAGGGETTRLVGRGDYAYGGGYTNHASEHEARIALATFFVTMLGDLRGYLSAPSLGAPPVADRERYMRYRAGCGDAPGSPLHILAANFVGSGQFDAFAAARLAEVAARRPVPDDAPLFSLASNHHRVNRVEFRPAEIRQSRPEEGGRPDVPPGVPRRQTGGRGAARAGLRRVVDHTRRGDDGAVDEDAGGARAQLEEGPARPRGPEVPPPERPRGRGRRGDRRAGHAPPPPELLRRAPRPELEARPRRRLGGLRPGVRPPPPLREEEGVHGPEEEGRR</sequence>